<evidence type="ECO:0000256" key="2">
    <source>
        <dbReference type="ARBA" id="ARBA00022801"/>
    </source>
</evidence>
<evidence type="ECO:0000313" key="10">
    <source>
        <dbReference type="EMBL" id="RDX42977.1"/>
    </source>
</evidence>
<feature type="compositionally biased region" description="Polar residues" evidence="7">
    <location>
        <begin position="500"/>
        <end position="519"/>
    </location>
</feature>
<dbReference type="InterPro" id="IPR011709">
    <property type="entry name" value="DEAD-box_helicase_OB_fold"/>
</dbReference>
<dbReference type="SMART" id="SM00487">
    <property type="entry name" value="DEXDc"/>
    <property type="match status" value="1"/>
</dbReference>
<dbReference type="EMBL" id="KZ857473">
    <property type="protein sequence ID" value="RDX42977.1"/>
    <property type="molecule type" value="Genomic_DNA"/>
</dbReference>
<dbReference type="Pfam" id="PF00270">
    <property type="entry name" value="DEAD"/>
    <property type="match status" value="1"/>
</dbReference>
<feature type="region of interest" description="Disordered" evidence="7">
    <location>
        <begin position="1"/>
        <end position="41"/>
    </location>
</feature>
<gene>
    <name evidence="10" type="ORF">OH76DRAFT_1560624</name>
</gene>
<organism evidence="10 11">
    <name type="scientific">Lentinus brumalis</name>
    <dbReference type="NCBI Taxonomy" id="2498619"/>
    <lineage>
        <taxon>Eukaryota</taxon>
        <taxon>Fungi</taxon>
        <taxon>Dikarya</taxon>
        <taxon>Basidiomycota</taxon>
        <taxon>Agaricomycotina</taxon>
        <taxon>Agaricomycetes</taxon>
        <taxon>Polyporales</taxon>
        <taxon>Polyporaceae</taxon>
        <taxon>Lentinus</taxon>
    </lineage>
</organism>
<dbReference type="OrthoDB" id="5600252at2759"/>
<dbReference type="InterPro" id="IPR011545">
    <property type="entry name" value="DEAD/DEAH_box_helicase_dom"/>
</dbReference>
<evidence type="ECO:0000256" key="3">
    <source>
        <dbReference type="ARBA" id="ARBA00022806"/>
    </source>
</evidence>
<evidence type="ECO:0000259" key="9">
    <source>
        <dbReference type="PROSITE" id="PS51194"/>
    </source>
</evidence>
<dbReference type="GO" id="GO:0016787">
    <property type="term" value="F:hydrolase activity"/>
    <property type="evidence" value="ECO:0007669"/>
    <property type="project" value="UniProtKB-KW"/>
</dbReference>
<dbReference type="PROSITE" id="PS51192">
    <property type="entry name" value="HELICASE_ATP_BIND_1"/>
    <property type="match status" value="1"/>
</dbReference>
<dbReference type="FunFam" id="3.40.50.300:FF:000526">
    <property type="entry name" value="DExH-box ATP-dependent RNA helicase DExH3"/>
    <property type="match status" value="1"/>
</dbReference>
<dbReference type="InterPro" id="IPR014001">
    <property type="entry name" value="Helicase_ATP-bd"/>
</dbReference>
<dbReference type="SMART" id="SM00847">
    <property type="entry name" value="HA2"/>
    <property type="match status" value="1"/>
</dbReference>
<keyword evidence="4" id="KW-0067">ATP-binding</keyword>
<dbReference type="InterPro" id="IPR001650">
    <property type="entry name" value="Helicase_C-like"/>
</dbReference>
<dbReference type="Pfam" id="PF07717">
    <property type="entry name" value="OB_NTP_bind"/>
    <property type="match status" value="1"/>
</dbReference>
<dbReference type="FunFam" id="1.20.120.1080:FF:000002">
    <property type="entry name" value="Putative ATP-dependent RNA helicase DHX36"/>
    <property type="match status" value="1"/>
</dbReference>
<keyword evidence="3" id="KW-0347">Helicase</keyword>
<evidence type="ECO:0000256" key="5">
    <source>
        <dbReference type="ARBA" id="ARBA00022884"/>
    </source>
</evidence>
<evidence type="ECO:0000256" key="4">
    <source>
        <dbReference type="ARBA" id="ARBA00022840"/>
    </source>
</evidence>
<evidence type="ECO:0000256" key="6">
    <source>
        <dbReference type="ARBA" id="ARBA00060772"/>
    </source>
</evidence>
<dbReference type="STRING" id="139420.A0A371CRV9"/>
<dbReference type="InterPro" id="IPR007502">
    <property type="entry name" value="Helicase-assoc_dom"/>
</dbReference>
<accession>A0A371CRV9</accession>
<keyword evidence="1" id="KW-0547">Nucleotide-binding</keyword>
<dbReference type="GO" id="GO:0005524">
    <property type="term" value="F:ATP binding"/>
    <property type="evidence" value="ECO:0007669"/>
    <property type="project" value="UniProtKB-KW"/>
</dbReference>
<dbReference type="InterPro" id="IPR056328">
    <property type="entry name" value="DSRM_DHX29"/>
</dbReference>
<dbReference type="CDD" id="cd18791">
    <property type="entry name" value="SF2_C_RHA"/>
    <property type="match status" value="1"/>
</dbReference>
<reference evidence="10 11" key="1">
    <citation type="journal article" date="2018" name="Biotechnol. Biofuels">
        <title>Integrative visual omics of the white-rot fungus Polyporus brumalis exposes the biotechnological potential of its oxidative enzymes for delignifying raw plant biomass.</title>
        <authorList>
            <person name="Miyauchi S."/>
            <person name="Rancon A."/>
            <person name="Drula E."/>
            <person name="Hage H."/>
            <person name="Chaduli D."/>
            <person name="Favel A."/>
            <person name="Grisel S."/>
            <person name="Henrissat B."/>
            <person name="Herpoel-Gimbert I."/>
            <person name="Ruiz-Duenas F.J."/>
            <person name="Chevret D."/>
            <person name="Hainaut M."/>
            <person name="Lin J."/>
            <person name="Wang M."/>
            <person name="Pangilinan J."/>
            <person name="Lipzen A."/>
            <person name="Lesage-Meessen L."/>
            <person name="Navarro D."/>
            <person name="Riley R."/>
            <person name="Grigoriev I.V."/>
            <person name="Zhou S."/>
            <person name="Raouche S."/>
            <person name="Rosso M.N."/>
        </authorList>
    </citation>
    <scope>NUCLEOTIDE SEQUENCE [LARGE SCALE GENOMIC DNA]</scope>
    <source>
        <strain evidence="10 11">BRFM 1820</strain>
    </source>
</reference>
<dbReference type="GO" id="GO:0003723">
    <property type="term" value="F:RNA binding"/>
    <property type="evidence" value="ECO:0007669"/>
    <property type="project" value="UniProtKB-KW"/>
</dbReference>
<dbReference type="InterPro" id="IPR048333">
    <property type="entry name" value="HA2_WH"/>
</dbReference>
<feature type="region of interest" description="Disordered" evidence="7">
    <location>
        <begin position="500"/>
        <end position="535"/>
    </location>
</feature>
<keyword evidence="11" id="KW-1185">Reference proteome</keyword>
<dbReference type="PROSITE" id="PS51194">
    <property type="entry name" value="HELICASE_CTER"/>
    <property type="match status" value="1"/>
</dbReference>
<feature type="region of interest" description="Disordered" evidence="7">
    <location>
        <begin position="166"/>
        <end position="197"/>
    </location>
</feature>
<evidence type="ECO:0000259" key="8">
    <source>
        <dbReference type="PROSITE" id="PS51192"/>
    </source>
</evidence>
<dbReference type="Pfam" id="PF04408">
    <property type="entry name" value="WHD_HA2"/>
    <property type="match status" value="1"/>
</dbReference>
<comment type="similarity">
    <text evidence="6">Belongs to the DExH box helicase family.</text>
</comment>
<feature type="domain" description="Helicase C-terminal" evidence="9">
    <location>
        <begin position="806"/>
        <end position="969"/>
    </location>
</feature>
<proteinExistence type="inferred from homology"/>
<keyword evidence="5" id="KW-0694">RNA-binding</keyword>
<dbReference type="Proteomes" id="UP000256964">
    <property type="component" value="Unassembled WGS sequence"/>
</dbReference>
<dbReference type="InterPro" id="IPR027417">
    <property type="entry name" value="P-loop_NTPase"/>
</dbReference>
<protein>
    <submittedName>
        <fullName evidence="10">P-loop containing nucleoside triphosphate hydrolase protein</fullName>
    </submittedName>
</protein>
<evidence type="ECO:0000256" key="7">
    <source>
        <dbReference type="SAM" id="MobiDB-lite"/>
    </source>
</evidence>
<feature type="compositionally biased region" description="Low complexity" evidence="7">
    <location>
        <begin position="9"/>
        <end position="20"/>
    </location>
</feature>
<dbReference type="Pfam" id="PF00271">
    <property type="entry name" value="Helicase_C"/>
    <property type="match status" value="1"/>
</dbReference>
<dbReference type="Pfam" id="PF24385">
    <property type="entry name" value="DSRM_DHX29"/>
    <property type="match status" value="1"/>
</dbReference>
<keyword evidence="2 10" id="KW-0378">Hydrolase</keyword>
<feature type="domain" description="Helicase ATP-binding" evidence="8">
    <location>
        <begin position="570"/>
        <end position="735"/>
    </location>
</feature>
<evidence type="ECO:0000313" key="11">
    <source>
        <dbReference type="Proteomes" id="UP000256964"/>
    </source>
</evidence>
<dbReference type="SMART" id="SM00490">
    <property type="entry name" value="HELICc"/>
    <property type="match status" value="1"/>
</dbReference>
<dbReference type="CDD" id="cd17917">
    <property type="entry name" value="DEXHc_RHA-like"/>
    <property type="match status" value="1"/>
</dbReference>
<evidence type="ECO:0000256" key="1">
    <source>
        <dbReference type="ARBA" id="ARBA00022741"/>
    </source>
</evidence>
<name>A0A371CRV9_9APHY</name>
<dbReference type="GO" id="GO:0004386">
    <property type="term" value="F:helicase activity"/>
    <property type="evidence" value="ECO:0007669"/>
    <property type="project" value="UniProtKB-KW"/>
</dbReference>
<dbReference type="SUPFAM" id="SSF52540">
    <property type="entry name" value="P-loop containing nucleoside triphosphate hydrolases"/>
    <property type="match status" value="1"/>
</dbReference>
<dbReference type="PANTHER" id="PTHR18934">
    <property type="entry name" value="ATP-DEPENDENT RNA HELICASE"/>
    <property type="match status" value="1"/>
</dbReference>
<sequence>MPPKRGIVKSGNAGNSSKSSQLPPPATNTPEDKPLFPPGSKYPLNLLHERCQKNGWEKPIVDTRRTGNGYSFSVTLSRLNKKTSERESVRMEPHPPFVMPSALEARHWGATYALYRFCNGIQLNRVLPAGPREYWNQLAAEHKVAPAHQSWMYEADPFAARKAVEERQEKVSKKKEESSRPENSSREVRQSSEFAHAPEAKMASALRDFVESAIKQAIEMYPEAADSEPAHLAVEDHPRLTKDLERLGFSAAQARTAVTALSRPSPLATSLLSRLPPLQACIESLILQVPECDLPQRFLPTNNSSNAFVTAAHAGTDDLKKRWVEEKAVKECGWPAHVVKECMSEPELAEDWGKLLFALDCRLVGLDWKEASAFEASATEIIDEDEVEALEGKRGLHGELIIPLPVAPLSLHIVVSAGGTIPAAGTHPPMYLTSPSVAAYVRLDIVSKLIVALRSGTLCDPDESVIMAMIRLIEEEWVAIQDNGPPSISDVLQYLLPKTEASSTQGPNSARTSAAPSGSSKRRNRTPKRDDRTDAVVKDEFEELTRRKEYATMLETRKKLPAFTSKDQFLKILKSNRCAIVVGETGCGKTTQLPQLVLDELIAANQGAKASIIVTQPRRLSAIGVAARVSAERLEDGSVGYAIRGESKQGPRTKILFCTTGVVLRRLGSGDKLADVTHVIVDEVHERSVDGDFLLLELRELLKTHRNLKVILMSATINHEVFVKYFDNAPLLTIPGFTHPVEDLYLEDFLPRLSYRPSGYKSAKAVKGKDGTQKDFAVAGLDEDCQVAIRTIMQSDSFDYDLIAATVTHIVSTAKKRGAILIFLSGLQEIRQCMEKLRGVPNSKVLPLHANLTSDEQRRVFATIPEWKVIVSTNVAETSITIDDVIYVIDGGKVKETHYDPDAGLTRLTEQWVTRAAAKQRRGRAGRTQPGVCYKLYTRAQESRMAAFPIPEIKRVPLESIALTLKVVHNDVKSFLSRAIDPPDVTAVDKALAVLDELAAIGPDGELTALGRHMAMLPMDLRLGKMLVLGTVFRCLGPILTIAACLSCKPLFLNPMDKREEANQARARFATGNSDLLTDAKAYDECARLRSDGKSASAIRAFCEQNFISISTIRDITSLRLDFLSSLASLGFVPESSKPTDDALNTNSSNLNLVKAVILGGFWPRVARVHLPQSAIKFDRVQAGTIQRENTAKEFKMYDLKEGRVFVHPASILFNASAWKSPFLTYFQKQLTSKVFLRDATEVPIYALLLFGGPVTVNHIGGGLTVGNRDCIIKLKAWPRIGVLVNQLRRLLDVQLSQYIEEGTISDVGSGNNPVLEAMQALITGDGLST</sequence>
<dbReference type="Gene3D" id="1.20.120.1080">
    <property type="match status" value="1"/>
</dbReference>
<dbReference type="Pfam" id="PF21010">
    <property type="entry name" value="HA2_C"/>
    <property type="match status" value="1"/>
</dbReference>
<feature type="compositionally biased region" description="Basic and acidic residues" evidence="7">
    <location>
        <begin position="166"/>
        <end position="190"/>
    </location>
</feature>
<dbReference type="PANTHER" id="PTHR18934:SF267">
    <property type="entry name" value="ATP-DEPENDENT RNA HELICASE YLR419W-RELATED"/>
    <property type="match status" value="1"/>
</dbReference>
<dbReference type="Gene3D" id="3.40.50.300">
    <property type="entry name" value="P-loop containing nucleotide triphosphate hydrolases"/>
    <property type="match status" value="2"/>
</dbReference>